<dbReference type="STRING" id="56110.Oscil6304_0122"/>
<accession>K9TD01</accession>
<evidence type="ECO:0000313" key="1">
    <source>
        <dbReference type="EMBL" id="AFY79879.1"/>
    </source>
</evidence>
<dbReference type="InParanoid" id="K9TD01"/>
<proteinExistence type="predicted"/>
<dbReference type="Proteomes" id="UP000010367">
    <property type="component" value="Chromosome"/>
</dbReference>
<dbReference type="AlphaFoldDB" id="K9TD01"/>
<keyword evidence="2" id="KW-1185">Reference proteome</keyword>
<dbReference type="Gene3D" id="2.60.120.620">
    <property type="entry name" value="q2cbj1_9rhob like domain"/>
    <property type="match status" value="1"/>
</dbReference>
<dbReference type="eggNOG" id="COG3751">
    <property type="taxonomic scope" value="Bacteria"/>
</dbReference>
<reference evidence="1 2" key="1">
    <citation type="submission" date="2012-06" db="EMBL/GenBank/DDBJ databases">
        <title>Finished chromosome of genome of Oscillatoria acuminata PCC 6304.</title>
        <authorList>
            <consortium name="US DOE Joint Genome Institute"/>
            <person name="Gugger M."/>
            <person name="Coursin T."/>
            <person name="Rippka R."/>
            <person name="Tandeau De Marsac N."/>
            <person name="Huntemann M."/>
            <person name="Wei C.-L."/>
            <person name="Han J."/>
            <person name="Detter J.C."/>
            <person name="Han C."/>
            <person name="Tapia R."/>
            <person name="Davenport K."/>
            <person name="Daligault H."/>
            <person name="Erkkila T."/>
            <person name="Gu W."/>
            <person name="Munk A.C.C."/>
            <person name="Teshima H."/>
            <person name="Xu Y."/>
            <person name="Chain P."/>
            <person name="Chen A."/>
            <person name="Krypides N."/>
            <person name="Mavromatis K."/>
            <person name="Markowitz V."/>
            <person name="Szeto E."/>
            <person name="Ivanova N."/>
            <person name="Mikhailova N."/>
            <person name="Ovchinnikova G."/>
            <person name="Pagani I."/>
            <person name="Pati A."/>
            <person name="Goodwin L."/>
            <person name="Peters L."/>
            <person name="Pitluck S."/>
            <person name="Woyke T."/>
            <person name="Kerfeld C."/>
        </authorList>
    </citation>
    <scope>NUCLEOTIDE SEQUENCE [LARGE SCALE GENOMIC DNA]</scope>
    <source>
        <strain evidence="1 2">PCC 6304</strain>
    </source>
</reference>
<dbReference type="OrthoDB" id="8926796at2"/>
<sequence>MESMELESNLVQVIVMMTGGHQYELSLMADAPLLQELFQALSNRGKNGGKDVFKIPNEEDGSCLYIPPDAIAAIATVPPIPIESLNLEPPSRQLEPSPPPPPPQKLIESSFVQLDNFLKPAEYQRLIETIFPQEGAASSGIQLPTPQSFALLREVLLHRVQMMLPDVLIQLGMGGFPLTEMEAQEIPTHAIEGQSISTDGNSPETALRVVNFCYFFYKTPKPFTGGELLVYDSQLLNNQVSVAQSYKTVEPRQNSIVFFLTSNAYEVLRVYPNSPAFRDRCFRVQGWMRRSG</sequence>
<dbReference type="EMBL" id="CP003607">
    <property type="protein sequence ID" value="AFY79879.1"/>
    <property type="molecule type" value="Genomic_DNA"/>
</dbReference>
<protein>
    <submittedName>
        <fullName evidence="1">Uncharacterized protein</fullName>
    </submittedName>
</protein>
<evidence type="ECO:0000313" key="2">
    <source>
        <dbReference type="Proteomes" id="UP000010367"/>
    </source>
</evidence>
<name>K9TD01_9CYAN</name>
<dbReference type="KEGG" id="oac:Oscil6304_0122"/>
<gene>
    <name evidence="1" type="ORF">Oscil6304_0122</name>
</gene>
<dbReference type="HOGENOM" id="CLU_077684_0_0_3"/>
<organism evidence="1 2">
    <name type="scientific">Oscillatoria acuminata PCC 6304</name>
    <dbReference type="NCBI Taxonomy" id="56110"/>
    <lineage>
        <taxon>Bacteria</taxon>
        <taxon>Bacillati</taxon>
        <taxon>Cyanobacteriota</taxon>
        <taxon>Cyanophyceae</taxon>
        <taxon>Oscillatoriophycideae</taxon>
        <taxon>Oscillatoriales</taxon>
        <taxon>Oscillatoriaceae</taxon>
        <taxon>Oscillatoria</taxon>
    </lineage>
</organism>